<protein>
    <submittedName>
        <fullName evidence="1">Uncharacterized protein</fullName>
    </submittedName>
</protein>
<dbReference type="RefSeq" id="WP_344543915.1">
    <property type="nucleotide sequence ID" value="NZ_BAAATM010000027.1"/>
</dbReference>
<keyword evidence="2" id="KW-1185">Reference proteome</keyword>
<dbReference type="Proteomes" id="UP001501095">
    <property type="component" value="Unassembled WGS sequence"/>
</dbReference>
<accession>A0ABN3P7V4</accession>
<sequence length="116" mass="12679">MNDGGAWLGTYRSALRRAGFAYQLQFRLVPRTGQPLHLVFGTGSDAGLEAMEEAMWKVDDRDGESFQDPRTRGAQPVGQLDLFQAVLGTAPSSGRRTHGPSKGGRARSVLYLVEQE</sequence>
<name>A0ABN3P7V4_9ACTN</name>
<evidence type="ECO:0000313" key="2">
    <source>
        <dbReference type="Proteomes" id="UP001501095"/>
    </source>
</evidence>
<gene>
    <name evidence="1" type="ORF">GCM10010423_70110</name>
</gene>
<evidence type="ECO:0000313" key="1">
    <source>
        <dbReference type="EMBL" id="GAA2558230.1"/>
    </source>
</evidence>
<dbReference type="EMBL" id="BAAATM010000027">
    <property type="protein sequence ID" value="GAA2558230.1"/>
    <property type="molecule type" value="Genomic_DNA"/>
</dbReference>
<reference evidence="1 2" key="1">
    <citation type="journal article" date="2019" name="Int. J. Syst. Evol. Microbiol.">
        <title>The Global Catalogue of Microorganisms (GCM) 10K type strain sequencing project: providing services to taxonomists for standard genome sequencing and annotation.</title>
        <authorList>
            <consortium name="The Broad Institute Genomics Platform"/>
            <consortium name="The Broad Institute Genome Sequencing Center for Infectious Disease"/>
            <person name="Wu L."/>
            <person name="Ma J."/>
        </authorList>
    </citation>
    <scope>NUCLEOTIDE SEQUENCE [LARGE SCALE GENOMIC DNA]</scope>
    <source>
        <strain evidence="1 2">JCM 6924</strain>
    </source>
</reference>
<organism evidence="1 2">
    <name type="scientific">Streptomyces levis</name>
    <dbReference type="NCBI Taxonomy" id="285566"/>
    <lineage>
        <taxon>Bacteria</taxon>
        <taxon>Bacillati</taxon>
        <taxon>Actinomycetota</taxon>
        <taxon>Actinomycetes</taxon>
        <taxon>Kitasatosporales</taxon>
        <taxon>Streptomycetaceae</taxon>
        <taxon>Streptomyces</taxon>
    </lineage>
</organism>
<proteinExistence type="predicted"/>
<comment type="caution">
    <text evidence="1">The sequence shown here is derived from an EMBL/GenBank/DDBJ whole genome shotgun (WGS) entry which is preliminary data.</text>
</comment>